<protein>
    <submittedName>
        <fullName evidence="3">Uncharacterized protein</fullName>
    </submittedName>
</protein>
<reference evidence="3" key="2">
    <citation type="submission" date="2021-09" db="EMBL/GenBank/DDBJ databases">
        <authorList>
            <person name="Jia N."/>
            <person name="Wang J."/>
            <person name="Shi W."/>
            <person name="Du L."/>
            <person name="Sun Y."/>
            <person name="Zhan W."/>
            <person name="Jiang J."/>
            <person name="Wang Q."/>
            <person name="Zhang B."/>
            <person name="Ji P."/>
            <person name="Sakyi L.B."/>
            <person name="Cui X."/>
            <person name="Yuan T."/>
            <person name="Jiang B."/>
            <person name="Yang W."/>
            <person name="Lam T.T.-Y."/>
            <person name="Chang Q."/>
            <person name="Ding S."/>
            <person name="Wang X."/>
            <person name="Zhu J."/>
            <person name="Ruan X."/>
            <person name="Zhao L."/>
            <person name="Wei J."/>
            <person name="Que T."/>
            <person name="Du C."/>
            <person name="Cheng J."/>
            <person name="Dai P."/>
            <person name="Han X."/>
            <person name="Huang E."/>
            <person name="Gao Y."/>
            <person name="Liu J."/>
            <person name="Shao H."/>
            <person name="Ye R."/>
            <person name="Li L."/>
            <person name="Wei W."/>
            <person name="Wang X."/>
            <person name="Wang C."/>
            <person name="Huo Q."/>
            <person name="Li W."/>
            <person name="Guo W."/>
            <person name="Chen H."/>
            <person name="Chen S."/>
            <person name="Zhou L."/>
            <person name="Zhou L."/>
            <person name="Ni X."/>
            <person name="Tian J."/>
            <person name="Zhou Y."/>
            <person name="Sheng Y."/>
            <person name="Liu T."/>
            <person name="Pan Y."/>
            <person name="Xia L."/>
            <person name="Li J."/>
            <person name="Zhao F."/>
            <person name="Cao W."/>
        </authorList>
    </citation>
    <scope>NUCLEOTIDE SEQUENCE</scope>
    <source>
        <strain evidence="3">Rmic-2018</strain>
        <tissue evidence="3">Larvae</tissue>
    </source>
</reference>
<reference evidence="3" key="1">
    <citation type="journal article" date="2020" name="Cell">
        <title>Large-Scale Comparative Analyses of Tick Genomes Elucidate Their Genetic Diversity and Vector Capacities.</title>
        <authorList>
            <consortium name="Tick Genome and Microbiome Consortium (TIGMIC)"/>
            <person name="Jia N."/>
            <person name="Wang J."/>
            <person name="Shi W."/>
            <person name="Du L."/>
            <person name="Sun Y."/>
            <person name="Zhan W."/>
            <person name="Jiang J.F."/>
            <person name="Wang Q."/>
            <person name="Zhang B."/>
            <person name="Ji P."/>
            <person name="Bell-Sakyi L."/>
            <person name="Cui X.M."/>
            <person name="Yuan T.T."/>
            <person name="Jiang B.G."/>
            <person name="Yang W.F."/>
            <person name="Lam T.T."/>
            <person name="Chang Q.C."/>
            <person name="Ding S.J."/>
            <person name="Wang X.J."/>
            <person name="Zhu J.G."/>
            <person name="Ruan X.D."/>
            <person name="Zhao L."/>
            <person name="Wei J.T."/>
            <person name="Ye R.Z."/>
            <person name="Que T.C."/>
            <person name="Du C.H."/>
            <person name="Zhou Y.H."/>
            <person name="Cheng J.X."/>
            <person name="Dai P.F."/>
            <person name="Guo W.B."/>
            <person name="Han X.H."/>
            <person name="Huang E.J."/>
            <person name="Li L.F."/>
            <person name="Wei W."/>
            <person name="Gao Y.C."/>
            <person name="Liu J.Z."/>
            <person name="Shao H.Z."/>
            <person name="Wang X."/>
            <person name="Wang C.C."/>
            <person name="Yang T.C."/>
            <person name="Huo Q.B."/>
            <person name="Li W."/>
            <person name="Chen H.Y."/>
            <person name="Chen S.E."/>
            <person name="Zhou L.G."/>
            <person name="Ni X.B."/>
            <person name="Tian J.H."/>
            <person name="Sheng Y."/>
            <person name="Liu T."/>
            <person name="Pan Y.S."/>
            <person name="Xia L.Y."/>
            <person name="Li J."/>
            <person name="Zhao F."/>
            <person name="Cao W.C."/>
        </authorList>
    </citation>
    <scope>NUCLEOTIDE SEQUENCE</scope>
    <source>
        <strain evidence="3">Rmic-2018</strain>
    </source>
</reference>
<proteinExistence type="predicted"/>
<evidence type="ECO:0000256" key="2">
    <source>
        <dbReference type="SAM" id="MobiDB-lite"/>
    </source>
</evidence>
<keyword evidence="1" id="KW-0175">Coiled coil</keyword>
<sequence>MEKRYSEFPPTIASTDILPSELHEGTDWPASRGSSKPPRSTQEDRQEAQLHNVSSVECVPHESGGNCDVHLKPQASRGLTESPAVTAPASLTWQVERVIPEMSLVGYHLEDSRRDVLSTEFHSNVSLQGEFEWVDMWASTPEEPYELQQIHCSNEPSLKHLTQACSRFPRPPGVVYQRHVLADTYHDIDHDVCFENPRYFHVCPYRRGEFLNCPRCLTLLTPSVNLHHDGPVPEEYHVSSSRSVEHSMFLEEVAQSGGQLLRGVYIRGTKPVQRFQKMTWNSASKTHKPQQGEEHCSFDFPLELEERISKSMLDTIRAQKDQVDELRADIRDMRSRLAKFVATRKKAQEKSLAFIAAAKARMDEEI</sequence>
<dbReference type="AlphaFoldDB" id="A0A9J6E8S5"/>
<evidence type="ECO:0000313" key="3">
    <source>
        <dbReference type="EMBL" id="KAH8030711.1"/>
    </source>
</evidence>
<dbReference type="Proteomes" id="UP000821866">
    <property type="component" value="Chromosome 3"/>
</dbReference>
<keyword evidence="4" id="KW-1185">Reference proteome</keyword>
<gene>
    <name evidence="3" type="ORF">HPB51_011498</name>
</gene>
<feature type="region of interest" description="Disordered" evidence="2">
    <location>
        <begin position="1"/>
        <end position="51"/>
    </location>
</feature>
<organism evidence="3 4">
    <name type="scientific">Rhipicephalus microplus</name>
    <name type="common">Cattle tick</name>
    <name type="synonym">Boophilus microplus</name>
    <dbReference type="NCBI Taxonomy" id="6941"/>
    <lineage>
        <taxon>Eukaryota</taxon>
        <taxon>Metazoa</taxon>
        <taxon>Ecdysozoa</taxon>
        <taxon>Arthropoda</taxon>
        <taxon>Chelicerata</taxon>
        <taxon>Arachnida</taxon>
        <taxon>Acari</taxon>
        <taxon>Parasitiformes</taxon>
        <taxon>Ixodida</taxon>
        <taxon>Ixodoidea</taxon>
        <taxon>Ixodidae</taxon>
        <taxon>Rhipicephalinae</taxon>
        <taxon>Rhipicephalus</taxon>
        <taxon>Boophilus</taxon>
    </lineage>
</organism>
<name>A0A9J6E8S5_RHIMP</name>
<accession>A0A9J6E8S5</accession>
<comment type="caution">
    <text evidence="3">The sequence shown here is derived from an EMBL/GenBank/DDBJ whole genome shotgun (WGS) entry which is preliminary data.</text>
</comment>
<dbReference type="EMBL" id="JABSTU010000005">
    <property type="protein sequence ID" value="KAH8030711.1"/>
    <property type="molecule type" value="Genomic_DNA"/>
</dbReference>
<evidence type="ECO:0000313" key="4">
    <source>
        <dbReference type="Proteomes" id="UP000821866"/>
    </source>
</evidence>
<feature type="coiled-coil region" evidence="1">
    <location>
        <begin position="316"/>
        <end position="350"/>
    </location>
</feature>
<evidence type="ECO:0000256" key="1">
    <source>
        <dbReference type="SAM" id="Coils"/>
    </source>
</evidence>